<reference evidence="2" key="2">
    <citation type="submission" date="2023-06" db="EMBL/GenBank/DDBJ databases">
        <authorList>
            <consortium name="Lawrence Berkeley National Laboratory"/>
            <person name="Mondo S.J."/>
            <person name="Hensen N."/>
            <person name="Bonometti L."/>
            <person name="Westerberg I."/>
            <person name="Brannstrom I.O."/>
            <person name="Guillou S."/>
            <person name="Cros-Aarteil S."/>
            <person name="Calhoun S."/>
            <person name="Haridas S."/>
            <person name="Kuo A."/>
            <person name="Pangilinan J."/>
            <person name="Riley R."/>
            <person name="Labutti K."/>
            <person name="Andreopoulos B."/>
            <person name="Lipzen A."/>
            <person name="Chen C."/>
            <person name="Yanf M."/>
            <person name="Daum C."/>
            <person name="Ng V."/>
            <person name="Clum A."/>
            <person name="Steindorff A."/>
            <person name="Ohm R."/>
            <person name="Martin F."/>
            <person name="Silar P."/>
            <person name="Natvig D."/>
            <person name="Lalanne C."/>
            <person name="Gautier V."/>
            <person name="Ament-Velasquez S.L."/>
            <person name="Kruys A."/>
            <person name="Hutchinson M.I."/>
            <person name="Powell A.J."/>
            <person name="Barry K."/>
            <person name="Miller A.N."/>
            <person name="Grigoriev I.V."/>
            <person name="Debuchy R."/>
            <person name="Gladieux P."/>
            <person name="Thoren M.H."/>
            <person name="Johannesson H."/>
        </authorList>
    </citation>
    <scope>NUCLEOTIDE SEQUENCE</scope>
    <source>
        <strain evidence="2">PSN324</strain>
    </source>
</reference>
<evidence type="ECO:0000313" key="2">
    <source>
        <dbReference type="EMBL" id="KAK4457947.1"/>
    </source>
</evidence>
<dbReference type="AlphaFoldDB" id="A0AAV9HBE8"/>
<organism evidence="2 3">
    <name type="scientific">Cladorrhinum samala</name>
    <dbReference type="NCBI Taxonomy" id="585594"/>
    <lineage>
        <taxon>Eukaryota</taxon>
        <taxon>Fungi</taxon>
        <taxon>Dikarya</taxon>
        <taxon>Ascomycota</taxon>
        <taxon>Pezizomycotina</taxon>
        <taxon>Sordariomycetes</taxon>
        <taxon>Sordariomycetidae</taxon>
        <taxon>Sordariales</taxon>
        <taxon>Podosporaceae</taxon>
        <taxon>Cladorrhinum</taxon>
    </lineage>
</organism>
<accession>A0AAV9HBE8</accession>
<name>A0AAV9HBE8_9PEZI</name>
<evidence type="ECO:0000313" key="3">
    <source>
        <dbReference type="Proteomes" id="UP001321749"/>
    </source>
</evidence>
<feature type="region of interest" description="Disordered" evidence="1">
    <location>
        <begin position="1"/>
        <end position="101"/>
    </location>
</feature>
<feature type="compositionally biased region" description="Polar residues" evidence="1">
    <location>
        <begin position="1"/>
        <end position="13"/>
    </location>
</feature>
<feature type="region of interest" description="Disordered" evidence="1">
    <location>
        <begin position="388"/>
        <end position="416"/>
    </location>
</feature>
<proteinExistence type="predicted"/>
<feature type="compositionally biased region" description="Polar residues" evidence="1">
    <location>
        <begin position="396"/>
        <end position="408"/>
    </location>
</feature>
<dbReference type="Proteomes" id="UP001321749">
    <property type="component" value="Unassembled WGS sequence"/>
</dbReference>
<sequence length="416" mass="45023">MPELNLVSSNGPTINPVVYHGAPTSDPPTQPLPPRPPPQIQPAQDPPPRSANGGLAGRNIRPVTDSTEPALPQIQVNMGQEASRLKQKLTSKKDQQSPEAVVDNQIVMSPAKSIANSISPLSVQHRLPTPDYGVHDVRSPQLDAVVSPISPALTPESPGQQQKLPPPPPIPQKSLGPPEHGLRHAKSSPNLAPKPSSSALNGRLHGLPTSPAPGRRDPAGFPDVYPPPPPPASVYQRETRSRPQTPTWSKPISETGSEVTVKATAAPLRPEWLDYPLREHDPNAADETDNPGAALFPRNWYTPLGPNDVLEARPLQHKHFRCITNHRIMTAGKQKNNPIACRTCGHKDRNAECYICSSCHLNVCSGCTGLLRRAKGDLNAVLQAIENKKKAPKQPQPWTMVQNESESATAEFLNDD</sequence>
<keyword evidence="3" id="KW-1185">Reference proteome</keyword>
<gene>
    <name evidence="2" type="ORF">QBC42DRAFT_277869</name>
</gene>
<protein>
    <submittedName>
        <fullName evidence="2">Uncharacterized protein</fullName>
    </submittedName>
</protein>
<evidence type="ECO:0000256" key="1">
    <source>
        <dbReference type="SAM" id="MobiDB-lite"/>
    </source>
</evidence>
<dbReference type="EMBL" id="MU865089">
    <property type="protein sequence ID" value="KAK4457947.1"/>
    <property type="molecule type" value="Genomic_DNA"/>
</dbReference>
<comment type="caution">
    <text evidence="2">The sequence shown here is derived from an EMBL/GenBank/DDBJ whole genome shotgun (WGS) entry which is preliminary data.</text>
</comment>
<feature type="region of interest" description="Disordered" evidence="1">
    <location>
        <begin position="115"/>
        <end position="259"/>
    </location>
</feature>
<feature type="compositionally biased region" description="Polar residues" evidence="1">
    <location>
        <begin position="242"/>
        <end position="258"/>
    </location>
</feature>
<feature type="compositionally biased region" description="Polar residues" evidence="1">
    <location>
        <begin position="187"/>
        <end position="200"/>
    </location>
</feature>
<reference evidence="2" key="1">
    <citation type="journal article" date="2023" name="Mol. Phylogenet. Evol.">
        <title>Genome-scale phylogeny and comparative genomics of the fungal order Sordariales.</title>
        <authorList>
            <person name="Hensen N."/>
            <person name="Bonometti L."/>
            <person name="Westerberg I."/>
            <person name="Brannstrom I.O."/>
            <person name="Guillou S."/>
            <person name="Cros-Aarteil S."/>
            <person name="Calhoun S."/>
            <person name="Haridas S."/>
            <person name="Kuo A."/>
            <person name="Mondo S."/>
            <person name="Pangilinan J."/>
            <person name="Riley R."/>
            <person name="LaButti K."/>
            <person name="Andreopoulos B."/>
            <person name="Lipzen A."/>
            <person name="Chen C."/>
            <person name="Yan M."/>
            <person name="Daum C."/>
            <person name="Ng V."/>
            <person name="Clum A."/>
            <person name="Steindorff A."/>
            <person name="Ohm R.A."/>
            <person name="Martin F."/>
            <person name="Silar P."/>
            <person name="Natvig D.O."/>
            <person name="Lalanne C."/>
            <person name="Gautier V."/>
            <person name="Ament-Velasquez S.L."/>
            <person name="Kruys A."/>
            <person name="Hutchinson M.I."/>
            <person name="Powell A.J."/>
            <person name="Barry K."/>
            <person name="Miller A.N."/>
            <person name="Grigoriev I.V."/>
            <person name="Debuchy R."/>
            <person name="Gladieux P."/>
            <person name="Hiltunen Thoren M."/>
            <person name="Johannesson H."/>
        </authorList>
    </citation>
    <scope>NUCLEOTIDE SEQUENCE</scope>
    <source>
        <strain evidence="2">PSN324</strain>
    </source>
</reference>
<feature type="compositionally biased region" description="Pro residues" evidence="1">
    <location>
        <begin position="25"/>
        <end position="49"/>
    </location>
</feature>